<dbReference type="EMBL" id="CP147404">
    <property type="protein sequence ID" value="WXB93736.1"/>
    <property type="molecule type" value="Genomic_DNA"/>
</dbReference>
<dbReference type="PANTHER" id="PTHR33744">
    <property type="entry name" value="CARBOHYDRATE DIACID REGULATOR"/>
    <property type="match status" value="1"/>
</dbReference>
<organism evidence="4 5">
    <name type="scientific">Bacillus kandeliae</name>
    <dbReference type="NCBI Taxonomy" id="3129297"/>
    <lineage>
        <taxon>Bacteria</taxon>
        <taxon>Bacillati</taxon>
        <taxon>Bacillota</taxon>
        <taxon>Bacilli</taxon>
        <taxon>Bacillales</taxon>
        <taxon>Bacillaceae</taxon>
        <taxon>Bacillus</taxon>
    </lineage>
</organism>
<evidence type="ECO:0000256" key="1">
    <source>
        <dbReference type="ARBA" id="ARBA00006754"/>
    </source>
</evidence>
<name>A0ABZ2N8R1_9BACI</name>
<dbReference type="InterPro" id="IPR042070">
    <property type="entry name" value="PucR_C-HTH_sf"/>
</dbReference>
<accession>A0ABZ2N8R1</accession>
<dbReference type="Gene3D" id="1.10.10.2840">
    <property type="entry name" value="PucR C-terminal helix-turn-helix domain"/>
    <property type="match status" value="1"/>
</dbReference>
<reference evidence="4 5" key="1">
    <citation type="submission" date="2024-02" db="EMBL/GenBank/DDBJ databases">
        <title>Seven novel Bacillus-like species.</title>
        <authorList>
            <person name="Liu G."/>
        </authorList>
    </citation>
    <scope>NUCLEOTIDE SEQUENCE [LARGE SCALE GENOMIC DNA]</scope>
    <source>
        <strain evidence="4 5">FJAT-52991</strain>
    </source>
</reference>
<dbReference type="PANTHER" id="PTHR33744:SF1">
    <property type="entry name" value="DNA-BINDING TRANSCRIPTIONAL ACTIVATOR ADER"/>
    <property type="match status" value="1"/>
</dbReference>
<evidence type="ECO:0000313" key="4">
    <source>
        <dbReference type="EMBL" id="WXB93736.1"/>
    </source>
</evidence>
<protein>
    <submittedName>
        <fullName evidence="4">Helix-turn-helix domain-containing protein</fullName>
    </submittedName>
</protein>
<gene>
    <name evidence="4" type="ORF">WDJ61_03545</name>
</gene>
<dbReference type="RefSeq" id="WP_338753211.1">
    <property type="nucleotide sequence ID" value="NZ_CP147404.1"/>
</dbReference>
<proteinExistence type="inferred from homology"/>
<dbReference type="InterPro" id="IPR025736">
    <property type="entry name" value="PucR_C-HTH_dom"/>
</dbReference>
<evidence type="ECO:0000313" key="5">
    <source>
        <dbReference type="Proteomes" id="UP001387364"/>
    </source>
</evidence>
<comment type="similarity">
    <text evidence="1">Belongs to the CdaR family.</text>
</comment>
<evidence type="ECO:0000259" key="2">
    <source>
        <dbReference type="Pfam" id="PF13556"/>
    </source>
</evidence>
<dbReference type="InterPro" id="IPR041522">
    <property type="entry name" value="CdaR_GGDEF"/>
</dbReference>
<feature type="domain" description="CdaR GGDEF-like" evidence="3">
    <location>
        <begin position="171"/>
        <end position="292"/>
    </location>
</feature>
<keyword evidence="5" id="KW-1185">Reference proteome</keyword>
<dbReference type="Proteomes" id="UP001387364">
    <property type="component" value="Chromosome"/>
</dbReference>
<sequence length="411" mass="47696">MSVLLEKILSLTDVNEITEFISQILKKPIVLEDDQFSLLAYSSYSIEAFDKANKETIFSKRSPIPILEKFIEEGIIDQLKSIPKPFRVKQIEEIGLNQRVVVSAKHKEQIFGYIWVQEIKPLLTDEELDFLHQVSSHIGMLLYKKKQLSIMKNKEKDHFYKKIIDHVYQNENEIKWEAANHNLILPTTFIVNIFTMTKIEDDNFDELTETVKLFANALKHSSHLFIDQQNIVVLIGSRSSNNSLIHESALELTNTILSQCKDQAVYAGIGNEYSSISMLRNSYLEALEVIKVAKFLGSPTRISPDYNKLGVFRYLEAIQRHNHQTKYVNQDLIKLKKKDQESQSNLLNTVEVFLVNNCRLKQTAEQLFIHPNTLKYRMKQIDELTAIDFNDVHVRCQLFIDLQLLKREAAH</sequence>
<dbReference type="Pfam" id="PF17853">
    <property type="entry name" value="GGDEF_2"/>
    <property type="match status" value="1"/>
</dbReference>
<dbReference type="InterPro" id="IPR051448">
    <property type="entry name" value="CdaR-like_regulators"/>
</dbReference>
<evidence type="ECO:0000259" key="3">
    <source>
        <dbReference type="Pfam" id="PF17853"/>
    </source>
</evidence>
<feature type="domain" description="PucR C-terminal helix-turn-helix" evidence="2">
    <location>
        <begin position="346"/>
        <end position="403"/>
    </location>
</feature>
<dbReference type="Pfam" id="PF13556">
    <property type="entry name" value="HTH_30"/>
    <property type="match status" value="1"/>
</dbReference>